<reference evidence="1 2" key="1">
    <citation type="journal article" date="2019" name="Nat. Ecol. Evol.">
        <title>Megaphylogeny resolves global patterns of mushroom evolution.</title>
        <authorList>
            <person name="Varga T."/>
            <person name="Krizsan K."/>
            <person name="Foldi C."/>
            <person name="Dima B."/>
            <person name="Sanchez-Garcia M."/>
            <person name="Sanchez-Ramirez S."/>
            <person name="Szollosi G.J."/>
            <person name="Szarkandi J.G."/>
            <person name="Papp V."/>
            <person name="Albert L."/>
            <person name="Andreopoulos W."/>
            <person name="Angelini C."/>
            <person name="Antonin V."/>
            <person name="Barry K.W."/>
            <person name="Bougher N.L."/>
            <person name="Buchanan P."/>
            <person name="Buyck B."/>
            <person name="Bense V."/>
            <person name="Catcheside P."/>
            <person name="Chovatia M."/>
            <person name="Cooper J."/>
            <person name="Damon W."/>
            <person name="Desjardin D."/>
            <person name="Finy P."/>
            <person name="Geml J."/>
            <person name="Haridas S."/>
            <person name="Hughes K."/>
            <person name="Justo A."/>
            <person name="Karasinski D."/>
            <person name="Kautmanova I."/>
            <person name="Kiss B."/>
            <person name="Kocsube S."/>
            <person name="Kotiranta H."/>
            <person name="LaButti K.M."/>
            <person name="Lechner B.E."/>
            <person name="Liimatainen K."/>
            <person name="Lipzen A."/>
            <person name="Lukacs Z."/>
            <person name="Mihaltcheva S."/>
            <person name="Morgado L.N."/>
            <person name="Niskanen T."/>
            <person name="Noordeloos M.E."/>
            <person name="Ohm R.A."/>
            <person name="Ortiz-Santana B."/>
            <person name="Ovrebo C."/>
            <person name="Racz N."/>
            <person name="Riley R."/>
            <person name="Savchenko A."/>
            <person name="Shiryaev A."/>
            <person name="Soop K."/>
            <person name="Spirin V."/>
            <person name="Szebenyi C."/>
            <person name="Tomsovsky M."/>
            <person name="Tulloss R.E."/>
            <person name="Uehling J."/>
            <person name="Grigoriev I.V."/>
            <person name="Vagvolgyi C."/>
            <person name="Papp T."/>
            <person name="Martin F.M."/>
            <person name="Miettinen O."/>
            <person name="Hibbett D.S."/>
            <person name="Nagy L.G."/>
        </authorList>
    </citation>
    <scope>NUCLEOTIDE SEQUENCE [LARGE SCALE GENOMIC DNA]</scope>
    <source>
        <strain evidence="1 2">NL-1719</strain>
    </source>
</reference>
<dbReference type="Proteomes" id="UP000308600">
    <property type="component" value="Unassembled WGS sequence"/>
</dbReference>
<gene>
    <name evidence="1" type="ORF">BDN72DRAFT_844850</name>
</gene>
<accession>A0ACD3AKK9</accession>
<protein>
    <submittedName>
        <fullName evidence="1">Uncharacterized protein</fullName>
    </submittedName>
</protein>
<sequence>MTAFQDSDVRLVSDKPFEVFYPHEYSQTVADAQKVQMSASEMDVILNDIFKHPSLDLGSIFDHVRNTDLILPSDDIKAVQTLITDCKTEITTLHTKIKDLIPSILAITRDFTETSCRLVQKSRQIRLAEYILSRPKHLPQDVLEQIFLACWELQEFTAKLTSNSVPLQLASVSHRWRAIVLGMPVLWSNIRIKWPSSIPKATAWFNRCRTMPILTLDLSAHRITSSQLDELLEFIKTSSSPPIRLRKLELDILQADMAKKAWDTLLNGHPSEDLEELVIRDSHQPDPIPKSVKRLYLHNPPASWVHSHPPPGLTVLCVTMVDVYIHWNMVESILFHCTNLQRLTLRTTESGLQPQNTDRLGSLITPTILENLIYLGLSNDSNGTDHLPKDFLGNFHFPNLRVLEYKVESGGSTRPAWLIAHPLLANIHRLTMQIEPEVSEEDFKAILSRGSSLEEFSICCTKTSFPNLFGILSGSSNSSDMGLLLPSLKSLHLGGWEQSSMDTHTTALIEVIQAWSPSIRGEEHCLTHLTFQSWYDESDSPTQIIIEDKLREANPSLEIKAIRYTTTFLLANIPLLFTTYPLPFNGVKNHEVMDVVGVEEGKGKWEWKAGTGHIYDVV</sequence>
<name>A0ACD3AKK9_9AGAR</name>
<evidence type="ECO:0000313" key="2">
    <source>
        <dbReference type="Proteomes" id="UP000308600"/>
    </source>
</evidence>
<proteinExistence type="predicted"/>
<evidence type="ECO:0000313" key="1">
    <source>
        <dbReference type="EMBL" id="TFK66005.1"/>
    </source>
</evidence>
<dbReference type="EMBL" id="ML208418">
    <property type="protein sequence ID" value="TFK66005.1"/>
    <property type="molecule type" value="Genomic_DNA"/>
</dbReference>
<organism evidence="1 2">
    <name type="scientific">Pluteus cervinus</name>
    <dbReference type="NCBI Taxonomy" id="181527"/>
    <lineage>
        <taxon>Eukaryota</taxon>
        <taxon>Fungi</taxon>
        <taxon>Dikarya</taxon>
        <taxon>Basidiomycota</taxon>
        <taxon>Agaricomycotina</taxon>
        <taxon>Agaricomycetes</taxon>
        <taxon>Agaricomycetidae</taxon>
        <taxon>Agaricales</taxon>
        <taxon>Pluteineae</taxon>
        <taxon>Pluteaceae</taxon>
        <taxon>Pluteus</taxon>
    </lineage>
</organism>
<keyword evidence="2" id="KW-1185">Reference proteome</keyword>